<dbReference type="InterPro" id="IPR002701">
    <property type="entry name" value="CM_II_prokaryot"/>
</dbReference>
<evidence type="ECO:0000256" key="1">
    <source>
        <dbReference type="ARBA" id="ARBA00023235"/>
    </source>
</evidence>
<dbReference type="GO" id="GO:0046417">
    <property type="term" value="P:chorismate metabolic process"/>
    <property type="evidence" value="ECO:0007669"/>
    <property type="project" value="InterPro"/>
</dbReference>
<sequence>MIAAFLFLFLTISTGGSMHALTTDFAEACYLGALPSLGPSNSIRLTPWGSPTIMNETTTCCSSLDEVRAGIDSIDAQLLNLLAQRAAYVREATRFKTTRDVVDVPTRDTQVIDGAVQNALAFHLPQTVAKAVFTAIINSSVSFELCVFDSYPDT</sequence>
<dbReference type="InterPro" id="IPR036263">
    <property type="entry name" value="Chorismate_II_sf"/>
</dbReference>
<accession>A0A9P6EJ36</accession>
<dbReference type="OrthoDB" id="2843337at2759"/>
<dbReference type="Gene3D" id="1.20.59.10">
    <property type="entry name" value="Chorismate mutase"/>
    <property type="match status" value="1"/>
</dbReference>
<evidence type="ECO:0000259" key="3">
    <source>
        <dbReference type="PROSITE" id="PS51168"/>
    </source>
</evidence>
<comment type="caution">
    <text evidence="4">The sequence shown here is derived from an EMBL/GenBank/DDBJ whole genome shotgun (WGS) entry which is preliminary data.</text>
</comment>
<dbReference type="PANTHER" id="PTHR38041:SF1">
    <property type="entry name" value="CHORISMATE MUTASE"/>
    <property type="match status" value="1"/>
</dbReference>
<dbReference type="SMART" id="SM00830">
    <property type="entry name" value="CM_2"/>
    <property type="match status" value="1"/>
</dbReference>
<dbReference type="AlphaFoldDB" id="A0A9P6EJ36"/>
<evidence type="ECO:0000313" key="4">
    <source>
        <dbReference type="EMBL" id="KAF9530618.1"/>
    </source>
</evidence>
<evidence type="ECO:0000256" key="2">
    <source>
        <dbReference type="SAM" id="SignalP"/>
    </source>
</evidence>
<name>A0A9P6EJ36_9AGAR</name>
<feature type="domain" description="Chorismate mutase" evidence="3">
    <location>
        <begin position="58"/>
        <end position="148"/>
    </location>
</feature>
<feature type="chain" id="PRO_5040131980" evidence="2">
    <location>
        <begin position="16"/>
        <end position="154"/>
    </location>
</feature>
<feature type="signal peptide" evidence="2">
    <location>
        <begin position="1"/>
        <end position="15"/>
    </location>
</feature>
<dbReference type="GO" id="GO:0009697">
    <property type="term" value="P:salicylic acid biosynthetic process"/>
    <property type="evidence" value="ECO:0007669"/>
    <property type="project" value="TreeGrafter"/>
</dbReference>
<dbReference type="InterPro" id="IPR051331">
    <property type="entry name" value="Chorismate_mutase-related"/>
</dbReference>
<gene>
    <name evidence="4" type="ORF">CPB83DRAFT_170445</name>
</gene>
<dbReference type="SUPFAM" id="SSF48600">
    <property type="entry name" value="Chorismate mutase II"/>
    <property type="match status" value="1"/>
</dbReference>
<evidence type="ECO:0000313" key="5">
    <source>
        <dbReference type="Proteomes" id="UP000807306"/>
    </source>
</evidence>
<dbReference type="InterPro" id="IPR036979">
    <property type="entry name" value="CM_dom_sf"/>
</dbReference>
<protein>
    <submittedName>
        <fullName evidence="4">Chorismate mutase</fullName>
    </submittedName>
</protein>
<keyword evidence="5" id="KW-1185">Reference proteome</keyword>
<dbReference type="PROSITE" id="PS51168">
    <property type="entry name" value="CHORISMATE_MUT_2"/>
    <property type="match status" value="1"/>
</dbReference>
<dbReference type="PANTHER" id="PTHR38041">
    <property type="entry name" value="CHORISMATE MUTASE"/>
    <property type="match status" value="1"/>
</dbReference>
<dbReference type="Proteomes" id="UP000807306">
    <property type="component" value="Unassembled WGS sequence"/>
</dbReference>
<keyword evidence="1" id="KW-0413">Isomerase</keyword>
<dbReference type="EMBL" id="MU157839">
    <property type="protein sequence ID" value="KAF9530618.1"/>
    <property type="molecule type" value="Genomic_DNA"/>
</dbReference>
<dbReference type="GO" id="GO:0004106">
    <property type="term" value="F:chorismate mutase activity"/>
    <property type="evidence" value="ECO:0007669"/>
    <property type="project" value="InterPro"/>
</dbReference>
<proteinExistence type="predicted"/>
<reference evidence="4" key="1">
    <citation type="submission" date="2020-11" db="EMBL/GenBank/DDBJ databases">
        <authorList>
            <consortium name="DOE Joint Genome Institute"/>
            <person name="Ahrendt S."/>
            <person name="Riley R."/>
            <person name="Andreopoulos W."/>
            <person name="Labutti K."/>
            <person name="Pangilinan J."/>
            <person name="Ruiz-Duenas F.J."/>
            <person name="Barrasa J.M."/>
            <person name="Sanchez-Garcia M."/>
            <person name="Camarero S."/>
            <person name="Miyauchi S."/>
            <person name="Serrano A."/>
            <person name="Linde D."/>
            <person name="Babiker R."/>
            <person name="Drula E."/>
            <person name="Ayuso-Fernandez I."/>
            <person name="Pacheco R."/>
            <person name="Padilla G."/>
            <person name="Ferreira P."/>
            <person name="Barriuso J."/>
            <person name="Kellner H."/>
            <person name="Castanera R."/>
            <person name="Alfaro M."/>
            <person name="Ramirez L."/>
            <person name="Pisabarro A.G."/>
            <person name="Kuo A."/>
            <person name="Tritt A."/>
            <person name="Lipzen A."/>
            <person name="He G."/>
            <person name="Yan M."/>
            <person name="Ng V."/>
            <person name="Cullen D."/>
            <person name="Martin F."/>
            <person name="Rosso M.-N."/>
            <person name="Henrissat B."/>
            <person name="Hibbett D."/>
            <person name="Martinez A.T."/>
            <person name="Grigoriev I.V."/>
        </authorList>
    </citation>
    <scope>NUCLEOTIDE SEQUENCE</scope>
    <source>
        <strain evidence="4">CBS 506.95</strain>
    </source>
</reference>
<dbReference type="Pfam" id="PF01817">
    <property type="entry name" value="CM_2"/>
    <property type="match status" value="1"/>
</dbReference>
<keyword evidence="2" id="KW-0732">Signal</keyword>
<organism evidence="4 5">
    <name type="scientific">Crepidotus variabilis</name>
    <dbReference type="NCBI Taxonomy" id="179855"/>
    <lineage>
        <taxon>Eukaryota</taxon>
        <taxon>Fungi</taxon>
        <taxon>Dikarya</taxon>
        <taxon>Basidiomycota</taxon>
        <taxon>Agaricomycotina</taxon>
        <taxon>Agaricomycetes</taxon>
        <taxon>Agaricomycetidae</taxon>
        <taxon>Agaricales</taxon>
        <taxon>Agaricineae</taxon>
        <taxon>Crepidotaceae</taxon>
        <taxon>Crepidotus</taxon>
    </lineage>
</organism>